<name>A0A9Q1F4N5_SYNKA</name>
<feature type="region of interest" description="Disordered" evidence="1">
    <location>
        <begin position="19"/>
        <end position="42"/>
    </location>
</feature>
<comment type="caution">
    <text evidence="2">The sequence shown here is derived from an EMBL/GenBank/DDBJ whole genome shotgun (WGS) entry which is preliminary data.</text>
</comment>
<protein>
    <submittedName>
        <fullName evidence="2">Uncharacterized protein</fullName>
    </submittedName>
</protein>
<evidence type="ECO:0000313" key="2">
    <source>
        <dbReference type="EMBL" id="KAJ8350881.1"/>
    </source>
</evidence>
<feature type="compositionally biased region" description="Basic and acidic residues" evidence="1">
    <location>
        <begin position="20"/>
        <end position="36"/>
    </location>
</feature>
<dbReference type="AlphaFoldDB" id="A0A9Q1F4N5"/>
<reference evidence="2" key="1">
    <citation type="journal article" date="2023" name="Science">
        <title>Genome structures resolve the early diversification of teleost fishes.</title>
        <authorList>
            <person name="Parey E."/>
            <person name="Louis A."/>
            <person name="Montfort J."/>
            <person name="Bouchez O."/>
            <person name="Roques C."/>
            <person name="Iampietro C."/>
            <person name="Lluch J."/>
            <person name="Castinel A."/>
            <person name="Donnadieu C."/>
            <person name="Desvignes T."/>
            <person name="Floi Bucao C."/>
            <person name="Jouanno E."/>
            <person name="Wen M."/>
            <person name="Mejri S."/>
            <person name="Dirks R."/>
            <person name="Jansen H."/>
            <person name="Henkel C."/>
            <person name="Chen W.J."/>
            <person name="Zahm M."/>
            <person name="Cabau C."/>
            <person name="Klopp C."/>
            <person name="Thompson A.W."/>
            <person name="Robinson-Rechavi M."/>
            <person name="Braasch I."/>
            <person name="Lecointre G."/>
            <person name="Bobe J."/>
            <person name="Postlethwait J.H."/>
            <person name="Berthelot C."/>
            <person name="Roest Crollius H."/>
            <person name="Guiguen Y."/>
        </authorList>
    </citation>
    <scope>NUCLEOTIDE SEQUENCE</scope>
    <source>
        <strain evidence="2">WJC10195</strain>
    </source>
</reference>
<evidence type="ECO:0000256" key="1">
    <source>
        <dbReference type="SAM" id="MobiDB-lite"/>
    </source>
</evidence>
<keyword evidence="3" id="KW-1185">Reference proteome</keyword>
<sequence>MDVENERVRHKKNVLAQDLDGEKTAYKRPRRTDVVPRTRSTGGRRARGALTLRLQGLVELRSRCVFVVEDARVEVNTYIPNEVQKQETWIVLLRSVSRVEKTYRSPFKILAGPQAVPC</sequence>
<proteinExistence type="predicted"/>
<organism evidence="2 3">
    <name type="scientific">Synaphobranchus kaupii</name>
    <name type="common">Kaup's arrowtooth eel</name>
    <dbReference type="NCBI Taxonomy" id="118154"/>
    <lineage>
        <taxon>Eukaryota</taxon>
        <taxon>Metazoa</taxon>
        <taxon>Chordata</taxon>
        <taxon>Craniata</taxon>
        <taxon>Vertebrata</taxon>
        <taxon>Euteleostomi</taxon>
        <taxon>Actinopterygii</taxon>
        <taxon>Neopterygii</taxon>
        <taxon>Teleostei</taxon>
        <taxon>Anguilliformes</taxon>
        <taxon>Synaphobranchidae</taxon>
        <taxon>Synaphobranchus</taxon>
    </lineage>
</organism>
<dbReference type="Proteomes" id="UP001152622">
    <property type="component" value="Chromosome 9"/>
</dbReference>
<evidence type="ECO:0000313" key="3">
    <source>
        <dbReference type="Proteomes" id="UP001152622"/>
    </source>
</evidence>
<accession>A0A9Q1F4N5</accession>
<gene>
    <name evidence="2" type="ORF">SKAU_G00260110</name>
</gene>
<dbReference type="EMBL" id="JAINUF010000009">
    <property type="protein sequence ID" value="KAJ8350881.1"/>
    <property type="molecule type" value="Genomic_DNA"/>
</dbReference>